<evidence type="ECO:0000259" key="2">
    <source>
        <dbReference type="Pfam" id="PF13649"/>
    </source>
</evidence>
<dbReference type="AlphaFoldDB" id="A0A1V3BZE7"/>
<dbReference type="InterPro" id="IPR029063">
    <property type="entry name" value="SAM-dependent_MTases_sf"/>
</dbReference>
<dbReference type="GO" id="GO:0032259">
    <property type="term" value="P:methylation"/>
    <property type="evidence" value="ECO:0007669"/>
    <property type="project" value="UniProtKB-KW"/>
</dbReference>
<dbReference type="InterPro" id="IPR041698">
    <property type="entry name" value="Methyltransf_25"/>
</dbReference>
<proteinExistence type="predicted"/>
<dbReference type="Pfam" id="PF13649">
    <property type="entry name" value="Methyltransf_25"/>
    <property type="match status" value="1"/>
</dbReference>
<dbReference type="OrthoDB" id="9811589at2"/>
<feature type="domain" description="Methyltransferase" evidence="2">
    <location>
        <begin position="40"/>
        <end position="141"/>
    </location>
</feature>
<dbReference type="STRING" id="501010.NOSIN_09005"/>
<organism evidence="3 4">
    <name type="scientific">Nocardiopsis sinuspersici</name>
    <dbReference type="NCBI Taxonomy" id="501010"/>
    <lineage>
        <taxon>Bacteria</taxon>
        <taxon>Bacillati</taxon>
        <taxon>Actinomycetota</taxon>
        <taxon>Actinomycetes</taxon>
        <taxon>Streptosporangiales</taxon>
        <taxon>Nocardiopsidaceae</taxon>
        <taxon>Nocardiopsis</taxon>
    </lineage>
</organism>
<reference evidence="4" key="1">
    <citation type="submission" date="2016-08" db="EMBL/GenBank/DDBJ databases">
        <authorList>
            <person name="Tokovenko B."/>
            <person name="Kalinowski J."/>
        </authorList>
    </citation>
    <scope>NUCLEOTIDE SEQUENCE [LARGE SCALE GENOMIC DNA]</scope>
    <source>
        <strain evidence="4">UTMC102</strain>
    </source>
</reference>
<dbReference type="CDD" id="cd02440">
    <property type="entry name" value="AdoMet_MTases"/>
    <property type="match status" value="1"/>
</dbReference>
<keyword evidence="1 3" id="KW-0808">Transferase</keyword>
<keyword evidence="3" id="KW-0489">Methyltransferase</keyword>
<sequence length="254" mass="27961">MVDLLFSRPDMAELYDSFCFWGCSPDDDFYLDLVLGARSVLDAGCGTGLLQRVARERGHTGRLVGLDPAEAMLGVARRERDDIEWTLGDLAHGPYGGEAGGPYENEFDLVVMTGHAFQVLTTDDGLREALAAVRRALTEDGRFVFETRNPAVRGWEAWYPEQVRTVTVPDGREATSVHRLESVEGDLVTFTSGYTVEGWARPGLSRSTLRFLDADALNGFLAEAGLGVSAQYGYWDRSPLTEASEEIITFARPV</sequence>
<dbReference type="EMBL" id="MCOK01000001">
    <property type="protein sequence ID" value="OOC53924.1"/>
    <property type="molecule type" value="Genomic_DNA"/>
</dbReference>
<protein>
    <submittedName>
        <fullName evidence="3">Methyltransferase</fullName>
    </submittedName>
</protein>
<gene>
    <name evidence="3" type="ORF">NOSIN_09005</name>
</gene>
<dbReference type="RefSeq" id="WP_077690315.1">
    <property type="nucleotide sequence ID" value="NZ_MCOK01000001.1"/>
</dbReference>
<comment type="caution">
    <text evidence="3">The sequence shown here is derived from an EMBL/GenBank/DDBJ whole genome shotgun (WGS) entry which is preliminary data.</text>
</comment>
<dbReference type="Gene3D" id="3.40.50.150">
    <property type="entry name" value="Vaccinia Virus protein VP39"/>
    <property type="match status" value="1"/>
</dbReference>
<dbReference type="PANTHER" id="PTHR43861">
    <property type="entry name" value="TRANS-ACONITATE 2-METHYLTRANSFERASE-RELATED"/>
    <property type="match status" value="1"/>
</dbReference>
<evidence type="ECO:0000313" key="3">
    <source>
        <dbReference type="EMBL" id="OOC53924.1"/>
    </source>
</evidence>
<keyword evidence="4" id="KW-1185">Reference proteome</keyword>
<evidence type="ECO:0000313" key="4">
    <source>
        <dbReference type="Proteomes" id="UP000189004"/>
    </source>
</evidence>
<accession>A0A1V3BZE7</accession>
<dbReference type="GO" id="GO:0008168">
    <property type="term" value="F:methyltransferase activity"/>
    <property type="evidence" value="ECO:0007669"/>
    <property type="project" value="UniProtKB-KW"/>
</dbReference>
<dbReference type="SUPFAM" id="SSF53335">
    <property type="entry name" value="S-adenosyl-L-methionine-dependent methyltransferases"/>
    <property type="match status" value="1"/>
</dbReference>
<name>A0A1V3BZE7_9ACTN</name>
<dbReference type="Proteomes" id="UP000189004">
    <property type="component" value="Unassembled WGS sequence"/>
</dbReference>
<evidence type="ECO:0000256" key="1">
    <source>
        <dbReference type="ARBA" id="ARBA00022679"/>
    </source>
</evidence>